<keyword evidence="2" id="KW-0472">Membrane</keyword>
<evidence type="ECO:0000256" key="1">
    <source>
        <dbReference type="SAM" id="MobiDB-lite"/>
    </source>
</evidence>
<dbReference type="Proteomes" id="UP000569914">
    <property type="component" value="Unassembled WGS sequence"/>
</dbReference>
<feature type="transmembrane region" description="Helical" evidence="2">
    <location>
        <begin position="81"/>
        <end position="101"/>
    </location>
</feature>
<evidence type="ECO:0000313" key="3">
    <source>
        <dbReference type="EMBL" id="NYE69896.1"/>
    </source>
</evidence>
<dbReference type="EMBL" id="JACCBU010000001">
    <property type="protein sequence ID" value="NYE69896.1"/>
    <property type="molecule type" value="Genomic_DNA"/>
</dbReference>
<dbReference type="RefSeq" id="WP_179748968.1">
    <property type="nucleotide sequence ID" value="NZ_JACCBU010000001.1"/>
</dbReference>
<feature type="region of interest" description="Disordered" evidence="1">
    <location>
        <begin position="219"/>
        <end position="251"/>
    </location>
</feature>
<reference evidence="3 4" key="1">
    <citation type="submission" date="2020-07" db="EMBL/GenBank/DDBJ databases">
        <title>Sequencing the genomes of 1000 actinobacteria strains.</title>
        <authorList>
            <person name="Klenk H.-P."/>
        </authorList>
    </citation>
    <scope>NUCLEOTIDE SEQUENCE [LARGE SCALE GENOMIC DNA]</scope>
    <source>
        <strain evidence="3 4">DSM 22083</strain>
    </source>
</reference>
<feature type="transmembrane region" description="Helical" evidence="2">
    <location>
        <begin position="48"/>
        <end position="69"/>
    </location>
</feature>
<feature type="transmembrane region" description="Helical" evidence="2">
    <location>
        <begin position="191"/>
        <end position="211"/>
    </location>
</feature>
<dbReference type="AlphaFoldDB" id="A0A7Y9I431"/>
<sequence>MIRSGAPFLTGVLAGPLLLAVVVVDGTIRSGYDRVRHGVSQLGTGQQGWPVQITFVVCGALFAWFAVVIGRTLRAPGGSVWVPRWFGVLALGLVLAGIAPTDPALGFPPGLPEPATMTPAAVVHQVGGGLMFAGLIGGGIAAGRWFRRAGRRAWGWFSLGSAIIVAGTATAAGVVYRLIQRGVVGTGPAGLLELVSFVVGFGWAAAFAVSVSRWHRSRSTTSPVQLEPDPAAHREDGEHDHEQGDDAELGR</sequence>
<dbReference type="Pfam" id="PF06197">
    <property type="entry name" value="DUF998"/>
    <property type="match status" value="1"/>
</dbReference>
<comment type="caution">
    <text evidence="3">The sequence shown here is derived from an EMBL/GenBank/DDBJ whole genome shotgun (WGS) entry which is preliminary data.</text>
</comment>
<organism evidence="3 4">
    <name type="scientific">Microlunatus parietis</name>
    <dbReference type="NCBI Taxonomy" id="682979"/>
    <lineage>
        <taxon>Bacteria</taxon>
        <taxon>Bacillati</taxon>
        <taxon>Actinomycetota</taxon>
        <taxon>Actinomycetes</taxon>
        <taxon>Propionibacteriales</taxon>
        <taxon>Propionibacteriaceae</taxon>
        <taxon>Microlunatus</taxon>
    </lineage>
</organism>
<protein>
    <recommendedName>
        <fullName evidence="5">DUF998 domain-containing protein</fullName>
    </recommendedName>
</protein>
<feature type="transmembrane region" description="Helical" evidence="2">
    <location>
        <begin position="154"/>
        <end position="179"/>
    </location>
</feature>
<accession>A0A7Y9I431</accession>
<evidence type="ECO:0000313" key="4">
    <source>
        <dbReference type="Proteomes" id="UP000569914"/>
    </source>
</evidence>
<dbReference type="InterPro" id="IPR009339">
    <property type="entry name" value="DUF998"/>
</dbReference>
<evidence type="ECO:0008006" key="5">
    <source>
        <dbReference type="Google" id="ProtNLM"/>
    </source>
</evidence>
<gene>
    <name evidence="3" type="ORF">BKA15_001225</name>
</gene>
<keyword evidence="4" id="KW-1185">Reference proteome</keyword>
<feature type="transmembrane region" description="Helical" evidence="2">
    <location>
        <begin position="121"/>
        <end position="142"/>
    </location>
</feature>
<keyword evidence="2" id="KW-1133">Transmembrane helix</keyword>
<name>A0A7Y9I431_9ACTN</name>
<evidence type="ECO:0000256" key="2">
    <source>
        <dbReference type="SAM" id="Phobius"/>
    </source>
</evidence>
<feature type="compositionally biased region" description="Basic and acidic residues" evidence="1">
    <location>
        <begin position="230"/>
        <end position="251"/>
    </location>
</feature>
<keyword evidence="2" id="KW-0812">Transmembrane</keyword>
<proteinExistence type="predicted"/>